<dbReference type="Gene3D" id="3.40.50.1820">
    <property type="entry name" value="alpha/beta hydrolase"/>
    <property type="match status" value="1"/>
</dbReference>
<dbReference type="InterPro" id="IPR022742">
    <property type="entry name" value="Hydrolase_4"/>
</dbReference>
<sequence>MHEAYLSRLPADLRADPLPRRESTWWRWRDVDVHVERAGDPGAPVRLLLLHGAGGHAAALWPYAAIAAARGMHVVTPDLPGYGRTRVPGGAAVRYPAWVALVSDLLRAERARHTGRLVIVGASMGGLLGYDAATRTGAADAVLATCLLDPRDPVARRHIARPAWLGAVAAPALRLLAGPFTGLRVPLRWSTNMRAISNDPELTRLVLRDRLGGGGRVPLGFLRSFLDSAPGVEPERASGPRLVLAHPAEDRWTPTEVSLRFFDRLALPKELVLLEGAGHYPVEAPGAHRLAELIVALGDA</sequence>
<dbReference type="InterPro" id="IPR000073">
    <property type="entry name" value="AB_hydrolase_1"/>
</dbReference>
<evidence type="ECO:0000259" key="1">
    <source>
        <dbReference type="Pfam" id="PF12146"/>
    </source>
</evidence>
<organism evidence="2 3">
    <name type="scientific">Prauserella cavernicola</name>
    <dbReference type="NCBI Taxonomy" id="2800127"/>
    <lineage>
        <taxon>Bacteria</taxon>
        <taxon>Bacillati</taxon>
        <taxon>Actinomycetota</taxon>
        <taxon>Actinomycetes</taxon>
        <taxon>Pseudonocardiales</taxon>
        <taxon>Pseudonocardiaceae</taxon>
        <taxon>Prauserella</taxon>
    </lineage>
</organism>
<dbReference type="PANTHER" id="PTHR43689:SF8">
    <property type="entry name" value="ALPHA_BETA-HYDROLASES SUPERFAMILY PROTEIN"/>
    <property type="match status" value="1"/>
</dbReference>
<keyword evidence="2" id="KW-0378">Hydrolase</keyword>
<dbReference type="EMBL" id="JAENJH010000004">
    <property type="protein sequence ID" value="MBK1786663.1"/>
    <property type="molecule type" value="Genomic_DNA"/>
</dbReference>
<evidence type="ECO:0000313" key="2">
    <source>
        <dbReference type="EMBL" id="MBK1786663.1"/>
    </source>
</evidence>
<dbReference type="PANTHER" id="PTHR43689">
    <property type="entry name" value="HYDROLASE"/>
    <property type="match status" value="1"/>
</dbReference>
<dbReference type="InterPro" id="IPR029058">
    <property type="entry name" value="AB_hydrolase_fold"/>
</dbReference>
<accession>A0A934QUN7</accession>
<dbReference type="Pfam" id="PF12146">
    <property type="entry name" value="Hydrolase_4"/>
    <property type="match status" value="1"/>
</dbReference>
<dbReference type="SUPFAM" id="SSF53474">
    <property type="entry name" value="alpha/beta-Hydrolases"/>
    <property type="match status" value="1"/>
</dbReference>
<dbReference type="RefSeq" id="WP_200320308.1">
    <property type="nucleotide sequence ID" value="NZ_JAENJH010000004.1"/>
</dbReference>
<protein>
    <submittedName>
        <fullName evidence="2">Alpha/beta hydrolase</fullName>
    </submittedName>
</protein>
<comment type="caution">
    <text evidence="2">The sequence shown here is derived from an EMBL/GenBank/DDBJ whole genome shotgun (WGS) entry which is preliminary data.</text>
</comment>
<keyword evidence="3" id="KW-1185">Reference proteome</keyword>
<feature type="domain" description="Serine aminopeptidase S33" evidence="1">
    <location>
        <begin position="47"/>
        <end position="279"/>
    </location>
</feature>
<dbReference type="PRINTS" id="PR00111">
    <property type="entry name" value="ABHYDROLASE"/>
</dbReference>
<evidence type="ECO:0000313" key="3">
    <source>
        <dbReference type="Proteomes" id="UP000635245"/>
    </source>
</evidence>
<dbReference type="GO" id="GO:0016787">
    <property type="term" value="F:hydrolase activity"/>
    <property type="evidence" value="ECO:0007669"/>
    <property type="project" value="UniProtKB-KW"/>
</dbReference>
<reference evidence="2" key="1">
    <citation type="submission" date="2020-12" db="EMBL/GenBank/DDBJ databases">
        <title>Prauserella sp. ASG 168, a novel actinomycete isolated from cave rock.</title>
        <authorList>
            <person name="Suriyachadkun C."/>
        </authorList>
    </citation>
    <scope>NUCLEOTIDE SEQUENCE</scope>
    <source>
        <strain evidence="2">ASG 168</strain>
    </source>
</reference>
<dbReference type="Proteomes" id="UP000635245">
    <property type="component" value="Unassembled WGS sequence"/>
</dbReference>
<name>A0A934QUN7_9PSEU</name>
<proteinExistence type="predicted"/>
<gene>
    <name evidence="2" type="ORF">JHE00_20230</name>
</gene>
<dbReference type="AlphaFoldDB" id="A0A934QUN7"/>